<protein>
    <recommendedName>
        <fullName evidence="11">Glycosyltransferase RgtA/B/C/D-like domain-containing protein</fullName>
    </recommendedName>
</protein>
<name>A0ABX1MMA0_9RHOO</name>
<evidence type="ECO:0000256" key="5">
    <source>
        <dbReference type="ARBA" id="ARBA00022692"/>
    </source>
</evidence>
<organism evidence="9 10">
    <name type="scientific">Aromatoleum petrolei</name>
    <dbReference type="NCBI Taxonomy" id="76116"/>
    <lineage>
        <taxon>Bacteria</taxon>
        <taxon>Pseudomonadati</taxon>
        <taxon>Pseudomonadota</taxon>
        <taxon>Betaproteobacteria</taxon>
        <taxon>Rhodocyclales</taxon>
        <taxon>Rhodocyclaceae</taxon>
        <taxon>Aromatoleum</taxon>
    </lineage>
</organism>
<feature type="transmembrane region" description="Helical" evidence="8">
    <location>
        <begin position="427"/>
        <end position="447"/>
    </location>
</feature>
<evidence type="ECO:0000256" key="4">
    <source>
        <dbReference type="ARBA" id="ARBA00022679"/>
    </source>
</evidence>
<dbReference type="EMBL" id="WTVR01000011">
    <property type="protein sequence ID" value="NMF88326.1"/>
    <property type="molecule type" value="Genomic_DNA"/>
</dbReference>
<feature type="transmembrane region" description="Helical" evidence="8">
    <location>
        <begin position="126"/>
        <end position="142"/>
    </location>
</feature>
<feature type="transmembrane region" description="Helical" evidence="8">
    <location>
        <begin position="15"/>
        <end position="33"/>
    </location>
</feature>
<keyword evidence="2" id="KW-1003">Cell membrane</keyword>
<evidence type="ECO:0000256" key="8">
    <source>
        <dbReference type="SAM" id="Phobius"/>
    </source>
</evidence>
<keyword evidence="6 8" id="KW-1133">Transmembrane helix</keyword>
<evidence type="ECO:0000313" key="9">
    <source>
        <dbReference type="EMBL" id="NMF88326.1"/>
    </source>
</evidence>
<dbReference type="PANTHER" id="PTHR33908:SF11">
    <property type="entry name" value="MEMBRANE PROTEIN"/>
    <property type="match status" value="1"/>
</dbReference>
<reference evidence="9 10" key="1">
    <citation type="submission" date="2019-12" db="EMBL/GenBank/DDBJ databases">
        <title>Comparative genomics gives insights into the taxonomy of the Azoarcus-Aromatoleum group and reveals separate origins of nif in the plant-associated Azoarcus and non-plant-associated Aromatoleum sub-groups.</title>
        <authorList>
            <person name="Lafos M."/>
            <person name="Maluk M."/>
            <person name="Batista M."/>
            <person name="Junghare M."/>
            <person name="Carmona M."/>
            <person name="Faoro H."/>
            <person name="Cruz L.M."/>
            <person name="Battistoni F."/>
            <person name="De Souza E."/>
            <person name="Pedrosa F."/>
            <person name="Chen W.-M."/>
            <person name="Poole P.S."/>
            <person name="Dixon R.A."/>
            <person name="James E.K."/>
        </authorList>
    </citation>
    <scope>NUCLEOTIDE SEQUENCE [LARGE SCALE GENOMIC DNA]</scope>
    <source>
        <strain evidence="9 10">ToN1</strain>
    </source>
</reference>
<proteinExistence type="predicted"/>
<evidence type="ECO:0000313" key="10">
    <source>
        <dbReference type="Proteomes" id="UP000652074"/>
    </source>
</evidence>
<evidence type="ECO:0000256" key="1">
    <source>
        <dbReference type="ARBA" id="ARBA00004651"/>
    </source>
</evidence>
<dbReference type="Proteomes" id="UP000652074">
    <property type="component" value="Unassembled WGS sequence"/>
</dbReference>
<gene>
    <name evidence="9" type="ORF">GPA26_07490</name>
</gene>
<dbReference type="InterPro" id="IPR050297">
    <property type="entry name" value="LipidA_mod_glycosyltrf_83"/>
</dbReference>
<feature type="transmembrane region" description="Helical" evidence="8">
    <location>
        <begin position="218"/>
        <end position="238"/>
    </location>
</feature>
<evidence type="ECO:0000256" key="6">
    <source>
        <dbReference type="ARBA" id="ARBA00022989"/>
    </source>
</evidence>
<feature type="transmembrane region" description="Helical" evidence="8">
    <location>
        <begin position="395"/>
        <end position="415"/>
    </location>
</feature>
<keyword evidence="3" id="KW-0328">Glycosyltransferase</keyword>
<sequence length="545" mass="60199">MTGEFLRTSTIRRHLYGATGLALLIALYLLTGLTGHDPWRGDDARHFGPILEMLQGNHLLFPAIAGEPETDFPPLYYWAGAAFARLLAPFLPLHDGARLATTVFTALAIFWITRAATRLYGRETRTPAALLTLGTLGLVLHAHETQPMIALMAMQAFTLAGLSHIPTRPVLGGVQAGMGAALAFLAGGLPGVVLSLPLFVVVITACPECRNPRASSGLIIGLSLAIGASALWPLVLHYQSPELLALWWRNEWRELWAGAMSGNEFARLAELLGWFAWPLWPIALWSLWRTRRHLLRVSTLLPITALMFALAWIILNGSLSPASMLPLVPPLALLAASGVPSLRRGAANAFDWFGIMTFGVFTLLVWIAWSAQVFLWPPGLARHLVRVAPDFALRAPEISAIAGIAIVAAWVLLAWRLPRSPNRAPANWALGMTMLWCLTIALLKPWFDHDRSYRPAATSLKIALSGEREDCVAMVGLSASQRASFHYFAGIRPERVINNETQCGFLLVFDDRSDAQKPAPEWQQIWEFRRGGGRQQEIFRLYRRD</sequence>
<keyword evidence="5 8" id="KW-0812">Transmembrane</keyword>
<feature type="transmembrane region" description="Helical" evidence="8">
    <location>
        <begin position="100"/>
        <end position="120"/>
    </location>
</feature>
<comment type="caution">
    <text evidence="9">The sequence shown here is derived from an EMBL/GenBank/DDBJ whole genome shotgun (WGS) entry which is preliminary data.</text>
</comment>
<evidence type="ECO:0000256" key="2">
    <source>
        <dbReference type="ARBA" id="ARBA00022475"/>
    </source>
</evidence>
<dbReference type="RefSeq" id="WP_169205748.1">
    <property type="nucleotide sequence ID" value="NZ_CP059560.1"/>
</dbReference>
<keyword evidence="10" id="KW-1185">Reference proteome</keyword>
<feature type="transmembrane region" description="Helical" evidence="8">
    <location>
        <begin position="179"/>
        <end position="206"/>
    </location>
</feature>
<evidence type="ECO:0000256" key="3">
    <source>
        <dbReference type="ARBA" id="ARBA00022676"/>
    </source>
</evidence>
<feature type="transmembrane region" description="Helical" evidence="8">
    <location>
        <begin position="352"/>
        <end position="375"/>
    </location>
</feature>
<comment type="subcellular location">
    <subcellularLocation>
        <location evidence="1">Cell membrane</location>
        <topology evidence="1">Multi-pass membrane protein</topology>
    </subcellularLocation>
</comment>
<keyword evidence="7 8" id="KW-0472">Membrane</keyword>
<accession>A0ABX1MMA0</accession>
<feature type="transmembrane region" description="Helical" evidence="8">
    <location>
        <begin position="321"/>
        <end position="340"/>
    </location>
</feature>
<feature type="transmembrane region" description="Helical" evidence="8">
    <location>
        <begin position="295"/>
        <end position="315"/>
    </location>
</feature>
<evidence type="ECO:0008006" key="11">
    <source>
        <dbReference type="Google" id="ProtNLM"/>
    </source>
</evidence>
<evidence type="ECO:0000256" key="7">
    <source>
        <dbReference type="ARBA" id="ARBA00023136"/>
    </source>
</evidence>
<dbReference type="PANTHER" id="PTHR33908">
    <property type="entry name" value="MANNOSYLTRANSFERASE YKCB-RELATED"/>
    <property type="match status" value="1"/>
</dbReference>
<feature type="transmembrane region" description="Helical" evidence="8">
    <location>
        <begin position="271"/>
        <end position="288"/>
    </location>
</feature>
<keyword evidence="4" id="KW-0808">Transferase</keyword>